<reference evidence="2" key="1">
    <citation type="submission" date="2021-02" db="EMBL/GenBank/DDBJ databases">
        <title>First Annotated Genome of the Yellow-green Alga Tribonema minus.</title>
        <authorList>
            <person name="Mahan K.M."/>
        </authorList>
    </citation>
    <scope>NUCLEOTIDE SEQUENCE</scope>
    <source>
        <strain evidence="2">UTEX B ZZ1240</strain>
    </source>
</reference>
<name>A0A835Z0X2_9STRA</name>
<dbReference type="AlphaFoldDB" id="A0A835Z0X2"/>
<keyword evidence="1" id="KW-0732">Signal</keyword>
<dbReference type="InterPro" id="IPR011043">
    <property type="entry name" value="Gal_Oxase/kelch_b-propeller"/>
</dbReference>
<dbReference type="PANTHER" id="PTHR36220:SF1">
    <property type="entry name" value="GAMMA TUBULIN COMPLEX COMPONENT C-TERMINAL DOMAIN-CONTAINING PROTEIN"/>
    <property type="match status" value="1"/>
</dbReference>
<evidence type="ECO:0000313" key="3">
    <source>
        <dbReference type="Proteomes" id="UP000664859"/>
    </source>
</evidence>
<accession>A0A835Z0X2</accession>
<proteinExistence type="predicted"/>
<dbReference type="SUPFAM" id="SSF50965">
    <property type="entry name" value="Galactose oxidase, central domain"/>
    <property type="match status" value="3"/>
</dbReference>
<keyword evidence="3" id="KW-1185">Reference proteome</keyword>
<dbReference type="Pfam" id="PF14312">
    <property type="entry name" value="FG-GAP_2"/>
    <property type="match status" value="13"/>
</dbReference>
<evidence type="ECO:0000313" key="2">
    <source>
        <dbReference type="EMBL" id="KAG5183005.1"/>
    </source>
</evidence>
<dbReference type="InterPro" id="IPR028994">
    <property type="entry name" value="Integrin_alpha_N"/>
</dbReference>
<dbReference type="OrthoDB" id="188207at2759"/>
<gene>
    <name evidence="2" type="ORF">JKP88DRAFT_157403</name>
</gene>
<dbReference type="EMBL" id="JAFCMP010000223">
    <property type="protein sequence ID" value="KAG5183005.1"/>
    <property type="molecule type" value="Genomic_DNA"/>
</dbReference>
<evidence type="ECO:0000256" key="1">
    <source>
        <dbReference type="ARBA" id="ARBA00022729"/>
    </source>
</evidence>
<comment type="caution">
    <text evidence="2">The sequence shown here is derived from an EMBL/GenBank/DDBJ whole genome shotgun (WGS) entry which is preliminary data.</text>
</comment>
<dbReference type="Proteomes" id="UP000664859">
    <property type="component" value="Unassembled WGS sequence"/>
</dbReference>
<dbReference type="Gene3D" id="2.130.10.130">
    <property type="entry name" value="Integrin alpha, N-terminal"/>
    <property type="match status" value="4"/>
</dbReference>
<feature type="non-terminal residue" evidence="2">
    <location>
        <position position="882"/>
    </location>
</feature>
<protein>
    <submittedName>
        <fullName evidence="2">Uncharacterized protein</fullName>
    </submittedName>
</protein>
<dbReference type="PANTHER" id="PTHR36220">
    <property type="entry name" value="UNNAMED PRODUCT"/>
    <property type="match status" value="1"/>
</dbReference>
<dbReference type="InterPro" id="IPR013517">
    <property type="entry name" value="FG-GAP"/>
</dbReference>
<sequence length="882" mass="90066">MANVCIIRPWTIAQTVYPSGLPAGTSPWLFVRAKNVLTGTYTVLSSSGTQLTLSAASLYYEAAALTAFDPGASDYFGSNVAISGGYAVIGAWAKDPVGLADSGAAYVLELDSGTGEWVHSTVLYPTDAYPGDSFGNGVSVSGTYAVVGAPQSDPTGKTDAGAAYVFERNSGTGAWEQKTKLIASDAMPSDSFGLSVGVNGTYAIVGAYSKKQLGIANFGAVYVFERNVGSGVWEQKASLYPSDYLAGSYYGSSVSISGTYAIVGAYQKAGGGGAYILERNAGTNAWEEKAILTCPDATTAQFGSSVAIDNSYAIVGGPAKSVSSLSSAGGAYVYERISGTWTLTATINNPDPAASDSFGTAVTVNGIYAVIGCNGKDPAGKSGAGSTYLYKRNSTTGVWENKIEWTASDGVASDSFGTSVGVSGTHVLSGAYRKTVNGVSPAGGAYVYELSSTTTISPLATISAPSTVSTTDNATVTIGTLGTDADYTYVVSYSTTNDSTAAMVDFGASSIYYEAAALTAFDPVVSDHFGQSVAVSGSYAIVGAYWRYPLSITTAGVAYVLELNGSTMEWEHKAVLYPTDAYTNDLFGVAVFISGTYAIVGASASDPGGKTDAGAAYAFERNSGTGAWEQKTKLVASDAMPSDSFGCSVGVSGTYAIVGAHVRTRLGASSSGGAYVFERNSGSGWEHRAALYPSDAYASDQFGTSVSVSGTYALVGASASDPGGKSSAGAAYVFERNSGTGAWEQSIKLVASDALPGDRFGSSVGVSGTYAIAGAYGKKQLGLANSGGVYAFERSSGVWQEKAILFPSDLPAASSFGYSVSISGSYAIAGAYTKSGGGGAYIFERNSSTGTWEEKAILTCPDSTGATFGYSVSIDGTYAVIG</sequence>
<organism evidence="2 3">
    <name type="scientific">Tribonema minus</name>
    <dbReference type="NCBI Taxonomy" id="303371"/>
    <lineage>
        <taxon>Eukaryota</taxon>
        <taxon>Sar</taxon>
        <taxon>Stramenopiles</taxon>
        <taxon>Ochrophyta</taxon>
        <taxon>PX clade</taxon>
        <taxon>Xanthophyceae</taxon>
        <taxon>Tribonematales</taxon>
        <taxon>Tribonemataceae</taxon>
        <taxon>Tribonema</taxon>
    </lineage>
</organism>